<organism evidence="9 10">
    <name type="scientific">Parascedosporium putredinis</name>
    <dbReference type="NCBI Taxonomy" id="1442378"/>
    <lineage>
        <taxon>Eukaryota</taxon>
        <taxon>Fungi</taxon>
        <taxon>Dikarya</taxon>
        <taxon>Ascomycota</taxon>
        <taxon>Pezizomycotina</taxon>
        <taxon>Sordariomycetes</taxon>
        <taxon>Hypocreomycetidae</taxon>
        <taxon>Microascales</taxon>
        <taxon>Microascaceae</taxon>
        <taxon>Parascedosporium</taxon>
    </lineage>
</organism>
<evidence type="ECO:0000313" key="10">
    <source>
        <dbReference type="Proteomes" id="UP000838763"/>
    </source>
</evidence>
<dbReference type="GO" id="GO:0006612">
    <property type="term" value="P:protein targeting to membrane"/>
    <property type="evidence" value="ECO:0007669"/>
    <property type="project" value="TreeGrafter"/>
</dbReference>
<dbReference type="GO" id="GO:0005789">
    <property type="term" value="C:endoplasmic reticulum membrane"/>
    <property type="evidence" value="ECO:0007669"/>
    <property type="project" value="UniProtKB-SubCell"/>
</dbReference>
<feature type="compositionally biased region" description="Basic and acidic residues" evidence="7">
    <location>
        <begin position="466"/>
        <end position="477"/>
    </location>
</feature>
<feature type="region of interest" description="Disordered" evidence="7">
    <location>
        <begin position="211"/>
        <end position="268"/>
    </location>
</feature>
<feature type="domain" description="Golgin subfamily A member 7/ERF4" evidence="8">
    <location>
        <begin position="546"/>
        <end position="670"/>
    </location>
</feature>
<feature type="compositionally biased region" description="Low complexity" evidence="7">
    <location>
        <begin position="324"/>
        <end position="335"/>
    </location>
</feature>
<proteinExistence type="inferred from homology"/>
<name>A0A9P1GX15_9PEZI</name>
<feature type="compositionally biased region" description="Basic and acidic residues" evidence="7">
    <location>
        <begin position="484"/>
        <end position="507"/>
    </location>
</feature>
<dbReference type="Proteomes" id="UP000838763">
    <property type="component" value="Unassembled WGS sequence"/>
</dbReference>
<dbReference type="GO" id="GO:0031211">
    <property type="term" value="C:endoplasmic reticulum palmitoyltransferase complex"/>
    <property type="evidence" value="ECO:0007669"/>
    <property type="project" value="TreeGrafter"/>
</dbReference>
<feature type="compositionally biased region" description="Polar residues" evidence="7">
    <location>
        <begin position="683"/>
        <end position="695"/>
    </location>
</feature>
<dbReference type="EMBL" id="CALLCH030000002">
    <property type="protein sequence ID" value="CAI4211483.1"/>
    <property type="molecule type" value="Genomic_DNA"/>
</dbReference>
<comment type="similarity">
    <text evidence="2">Belongs to the ERF4 family.</text>
</comment>
<comment type="caution">
    <text evidence="9">The sequence shown here is derived from an EMBL/GenBank/DDBJ whole genome shotgun (WGS) entry which is preliminary data.</text>
</comment>
<keyword evidence="6" id="KW-0472">Membrane</keyword>
<evidence type="ECO:0000259" key="8">
    <source>
        <dbReference type="Pfam" id="PF10256"/>
    </source>
</evidence>
<evidence type="ECO:0000256" key="3">
    <source>
        <dbReference type="ARBA" id="ARBA00011396"/>
    </source>
</evidence>
<feature type="region of interest" description="Disordered" evidence="7">
    <location>
        <begin position="303"/>
        <end position="507"/>
    </location>
</feature>
<gene>
    <name evidence="9" type="ORF">PPNO1_LOCUS1268</name>
</gene>
<dbReference type="InterPro" id="IPR051371">
    <property type="entry name" value="Ras_palmitoyltransferase"/>
</dbReference>
<comment type="subcellular location">
    <subcellularLocation>
        <location evidence="1">Endoplasmic reticulum membrane</location>
        <topology evidence="1">Peripheral membrane protein</topology>
    </subcellularLocation>
</comment>
<dbReference type="Pfam" id="PF10256">
    <property type="entry name" value="Erf4"/>
    <property type="match status" value="1"/>
</dbReference>
<sequence>MLGFWSGPAKPFSAQPPIVTVATPEDRPVPVPAPTQLTNGTCSPNLDTSCSPLLHCSCSSLSRLPFPGHLTPESDAPAAPCTLSEISATCPPSLPVSLPLSDSSPIEQQARLQHDPQVQFLSPIVVSVAGSSNPIDDSNPVDHQGFLEISLHAGPANRCRNPPIELPQQQQQQQQHAFHPLSPSPPSPCYPYYYDDRFPVCSASGRILNPVQTDPHASTNPPSPNPAALGIDESRNPRIYSPSVQPSYPGLSSPAVEQHDLANSPQPLSLDPITTLAPETVAFAVPPPPPEPLADNFQRVAQKSTRRTPSLALALPKSRRLCESSPSTPTWRSSPLEPNKFDATRRKGFQNRSPATSVDAPLPSVPLSHPVIGAETDAGKPPGTGSGETPLLSLAEQRQIKHPAQSRPSLQIEHCGASEKRVSLPPSVRHSYDEKRSTNATPTPTHSDPSDWPLPVAIQEQSDSPASKRLDKGKAREAMPPTHDATEERGSRSFSKDLERGPDILDPRLSEVDPEAIQEWGPQHPCYPHLNPYVPANSAEYASTRIIRVRRDFLIAGDLAPTFSNTYPDILDPVGLSEQEFRRVIEKLNADLVRIHSPYSWRNILDATLGLLTGWIWDDLGLTGAKAQLNALEAWIERWNAEMEKTLGGEDGLFPPKIIPLRKTAYMTLDIQIPDPEIAAVPNTPSEQEVSSGKTPSRPPPNYLSP</sequence>
<keyword evidence="5" id="KW-0256">Endoplasmic reticulum</keyword>
<dbReference type="PANTHER" id="PTHR13254">
    <property type="entry name" value="GOLGI AUTOANTIGEN, GOLGIN SUBFAMILY A, 7"/>
    <property type="match status" value="1"/>
</dbReference>
<dbReference type="InterPro" id="IPR019383">
    <property type="entry name" value="Golgin_A_7/ERF4"/>
</dbReference>
<comment type="subunit">
    <text evidence="3">Interacts with ERF2.</text>
</comment>
<feature type="compositionally biased region" description="Pro residues" evidence="7">
    <location>
        <begin position="697"/>
        <end position="706"/>
    </location>
</feature>
<evidence type="ECO:0000256" key="4">
    <source>
        <dbReference type="ARBA" id="ARBA00018463"/>
    </source>
</evidence>
<evidence type="ECO:0000256" key="2">
    <source>
        <dbReference type="ARBA" id="ARBA00007732"/>
    </source>
</evidence>
<reference evidence="9" key="1">
    <citation type="submission" date="2022-11" db="EMBL/GenBank/DDBJ databases">
        <authorList>
            <person name="Scott C."/>
            <person name="Bruce N."/>
        </authorList>
    </citation>
    <scope>NUCLEOTIDE SEQUENCE</scope>
</reference>
<evidence type="ECO:0000313" key="9">
    <source>
        <dbReference type="EMBL" id="CAI4211483.1"/>
    </source>
</evidence>
<evidence type="ECO:0000256" key="5">
    <source>
        <dbReference type="ARBA" id="ARBA00022824"/>
    </source>
</evidence>
<accession>A0A9P1GX15</accession>
<dbReference type="PANTHER" id="PTHR13254:SF0">
    <property type="entry name" value="GOLGIN SUBFAMILY A MEMBER 7_ERF4 DOMAIN-CONTAINING PROTEIN"/>
    <property type="match status" value="1"/>
</dbReference>
<dbReference type="AlphaFoldDB" id="A0A9P1GX15"/>
<dbReference type="OrthoDB" id="5377273at2759"/>
<feature type="compositionally biased region" description="Polar residues" evidence="7">
    <location>
        <begin position="438"/>
        <end position="447"/>
    </location>
</feature>
<evidence type="ECO:0000256" key="6">
    <source>
        <dbReference type="ARBA" id="ARBA00023136"/>
    </source>
</evidence>
<evidence type="ECO:0000256" key="7">
    <source>
        <dbReference type="SAM" id="MobiDB-lite"/>
    </source>
</evidence>
<evidence type="ECO:0000256" key="1">
    <source>
        <dbReference type="ARBA" id="ARBA00004406"/>
    </source>
</evidence>
<feature type="region of interest" description="Disordered" evidence="7">
    <location>
        <begin position="160"/>
        <end position="182"/>
    </location>
</feature>
<keyword evidence="10" id="KW-1185">Reference proteome</keyword>
<feature type="region of interest" description="Disordered" evidence="7">
    <location>
        <begin position="677"/>
        <end position="706"/>
    </location>
</feature>
<protein>
    <recommendedName>
        <fullName evidence="4">Ras modification protein ERF4</fullName>
    </recommendedName>
</protein>